<dbReference type="GO" id="GO:0015918">
    <property type="term" value="P:sterol transport"/>
    <property type="evidence" value="ECO:0007669"/>
    <property type="project" value="InterPro"/>
</dbReference>
<dbReference type="SMART" id="SM00737">
    <property type="entry name" value="ML"/>
    <property type="match status" value="1"/>
</dbReference>
<dbReference type="EMBL" id="NIRI02000005">
    <property type="protein sequence ID" value="KAG5454989.1"/>
    <property type="molecule type" value="Genomic_DNA"/>
</dbReference>
<dbReference type="InParanoid" id="A0A3R7F0W8"/>
<dbReference type="GO" id="GO:0032934">
    <property type="term" value="F:sterol binding"/>
    <property type="evidence" value="ECO:0007669"/>
    <property type="project" value="InterPro"/>
</dbReference>
<protein>
    <submittedName>
        <fullName evidence="5">NPC intracellular cholesterol transporter 2 a</fullName>
    </submittedName>
</protein>
<dbReference type="Proteomes" id="UP000286415">
    <property type="component" value="Unassembled WGS sequence"/>
</dbReference>
<evidence type="ECO:0000313" key="6">
    <source>
        <dbReference type="Proteomes" id="UP000286415"/>
    </source>
</evidence>
<evidence type="ECO:0000313" key="5">
    <source>
        <dbReference type="EMBL" id="KAG5454989.1"/>
    </source>
</evidence>
<dbReference type="STRING" id="79923.A0A3R7F0W8"/>
<dbReference type="InterPro" id="IPR003172">
    <property type="entry name" value="ML_dom"/>
</dbReference>
<sequence length="148" mass="15882">MHVLNLIMCGTILHLSVLVCAVEFSDCGSTGATVVSLDVSECDTDSCTLVRGTLPTFSVNFIALRDARTAYSNVRNSAGGSDVVHFPQSDVCPNLAPPCPIRAGVRYTFSYTAVVADSLQPGSMSIRWEIFYGSGAKFMCIEFKAQIT</sequence>
<dbReference type="OrthoDB" id="6489092at2759"/>
<keyword evidence="6" id="KW-1185">Reference proteome</keyword>
<comment type="caution">
    <text evidence="5">The sequence shown here is derived from an EMBL/GenBank/DDBJ whole genome shotgun (WGS) entry which is preliminary data.</text>
</comment>
<accession>A0A3R7F0W8</accession>
<dbReference type="PANTHER" id="PTHR11306:SF68">
    <property type="entry name" value="NPC INTRACELLULAR CHOLESTEROL TRANSPORTER 2"/>
    <property type="match status" value="1"/>
</dbReference>
<dbReference type="GO" id="GO:0005576">
    <property type="term" value="C:extracellular region"/>
    <property type="evidence" value="ECO:0007669"/>
    <property type="project" value="UniProtKB-SubCell"/>
</dbReference>
<dbReference type="InterPro" id="IPR014756">
    <property type="entry name" value="Ig_E-set"/>
</dbReference>
<organism evidence="5 6">
    <name type="scientific">Clonorchis sinensis</name>
    <name type="common">Chinese liver fluke</name>
    <dbReference type="NCBI Taxonomy" id="79923"/>
    <lineage>
        <taxon>Eukaryota</taxon>
        <taxon>Metazoa</taxon>
        <taxon>Spiralia</taxon>
        <taxon>Lophotrochozoa</taxon>
        <taxon>Platyhelminthes</taxon>
        <taxon>Trematoda</taxon>
        <taxon>Digenea</taxon>
        <taxon>Opisthorchiida</taxon>
        <taxon>Opisthorchiata</taxon>
        <taxon>Opisthorchiidae</taxon>
        <taxon>Clonorchis</taxon>
    </lineage>
</organism>
<dbReference type="FunFam" id="2.60.40.770:FF:000001">
    <property type="entry name" value="NPC intracellular cholesterol transporter 2"/>
    <property type="match status" value="1"/>
</dbReference>
<dbReference type="PANTHER" id="PTHR11306">
    <property type="entry name" value="NIEMANN PICK TYPE C2 PROTEIN NPC2-RELATED"/>
    <property type="match status" value="1"/>
</dbReference>
<dbReference type="SUPFAM" id="SSF81296">
    <property type="entry name" value="E set domains"/>
    <property type="match status" value="1"/>
</dbReference>
<dbReference type="InterPro" id="IPR039670">
    <property type="entry name" value="NPC2-like"/>
</dbReference>
<comment type="similarity">
    <text evidence="2">Belongs to the NPC2 family.</text>
</comment>
<dbReference type="Pfam" id="PF02221">
    <property type="entry name" value="E1_DerP2_DerF2"/>
    <property type="match status" value="1"/>
</dbReference>
<feature type="domain" description="MD-2-related lipid-recognition" evidence="4">
    <location>
        <begin position="24"/>
        <end position="145"/>
    </location>
</feature>
<reference evidence="5 6" key="2">
    <citation type="journal article" date="2021" name="Genomics">
        <title>High-quality reference genome for Clonorchis sinensis.</title>
        <authorList>
            <person name="Young N.D."/>
            <person name="Stroehlein A.J."/>
            <person name="Kinkar L."/>
            <person name="Wang T."/>
            <person name="Sohn W.M."/>
            <person name="Chang B.C.H."/>
            <person name="Kaur P."/>
            <person name="Weisz D."/>
            <person name="Dudchenko O."/>
            <person name="Aiden E.L."/>
            <person name="Korhonen P.K."/>
            <person name="Gasser R.B."/>
        </authorList>
    </citation>
    <scope>NUCLEOTIDE SEQUENCE [LARGE SCALE GENOMIC DNA]</scope>
    <source>
        <strain evidence="5">Cs-k2</strain>
    </source>
</reference>
<evidence type="ECO:0000256" key="2">
    <source>
        <dbReference type="ARBA" id="ARBA00006370"/>
    </source>
</evidence>
<gene>
    <name evidence="5" type="ORF">CSKR_111329</name>
</gene>
<comment type="subcellular location">
    <subcellularLocation>
        <location evidence="1">Secreted</location>
    </subcellularLocation>
</comment>
<evidence type="ECO:0000259" key="4">
    <source>
        <dbReference type="SMART" id="SM00737"/>
    </source>
</evidence>
<dbReference type="AlphaFoldDB" id="A0A3R7F0W8"/>
<proteinExistence type="inferred from homology"/>
<dbReference type="Gene3D" id="2.60.40.770">
    <property type="match status" value="1"/>
</dbReference>
<keyword evidence="3" id="KW-0964">Secreted</keyword>
<name>A0A3R7F0W8_CLOSI</name>
<reference evidence="5 6" key="1">
    <citation type="journal article" date="2018" name="Biotechnol. Adv.">
        <title>Improved genomic resources and new bioinformatic workflow for the carcinogenic parasite Clonorchis sinensis: Biotechnological implications.</title>
        <authorList>
            <person name="Wang D."/>
            <person name="Korhonen P.K."/>
            <person name="Gasser R.B."/>
            <person name="Young N.D."/>
        </authorList>
    </citation>
    <scope>NUCLEOTIDE SEQUENCE [LARGE SCALE GENOMIC DNA]</scope>
    <source>
        <strain evidence="5">Cs-k2</strain>
    </source>
</reference>
<evidence type="ECO:0000256" key="1">
    <source>
        <dbReference type="ARBA" id="ARBA00004613"/>
    </source>
</evidence>
<evidence type="ECO:0000256" key="3">
    <source>
        <dbReference type="ARBA" id="ARBA00022525"/>
    </source>
</evidence>